<reference evidence="2 3" key="1">
    <citation type="submission" date="2020-02" db="EMBL/GenBank/DDBJ databases">
        <title>Aliifodinibius halophilus 2W32, complete genome.</title>
        <authorList>
            <person name="Li Y."/>
            <person name="Wu S."/>
        </authorList>
    </citation>
    <scope>NUCLEOTIDE SEQUENCE [LARGE SCALE GENOMIC DNA]</scope>
    <source>
        <strain evidence="2 3">2W32</strain>
    </source>
</reference>
<dbReference type="Proteomes" id="UP000479132">
    <property type="component" value="Unassembled WGS sequence"/>
</dbReference>
<dbReference type="InterPro" id="IPR029464">
    <property type="entry name" value="HSDR_N"/>
</dbReference>
<organism evidence="2 3">
    <name type="scientific">Fodinibius halophilus</name>
    <dbReference type="NCBI Taxonomy" id="1736908"/>
    <lineage>
        <taxon>Bacteria</taxon>
        <taxon>Pseudomonadati</taxon>
        <taxon>Balneolota</taxon>
        <taxon>Balneolia</taxon>
        <taxon>Balneolales</taxon>
        <taxon>Balneolaceae</taxon>
        <taxon>Fodinibius</taxon>
    </lineage>
</organism>
<evidence type="ECO:0000259" key="1">
    <source>
        <dbReference type="Pfam" id="PF13588"/>
    </source>
</evidence>
<keyword evidence="3" id="KW-1185">Reference proteome</keyword>
<dbReference type="Pfam" id="PF13588">
    <property type="entry name" value="HSDR_N_2"/>
    <property type="match status" value="1"/>
</dbReference>
<gene>
    <name evidence="2" type="ORF">G3569_03810</name>
</gene>
<dbReference type="RefSeq" id="WP_165266253.1">
    <property type="nucleotide sequence ID" value="NZ_JAALLS010000003.1"/>
</dbReference>
<protein>
    <submittedName>
        <fullName evidence="2">Type I restriction enzyme HsdR N-terminal domain-containing protein</fullName>
    </submittedName>
</protein>
<evidence type="ECO:0000313" key="2">
    <source>
        <dbReference type="EMBL" id="NGP87471.1"/>
    </source>
</evidence>
<dbReference type="EMBL" id="JAALLS010000003">
    <property type="protein sequence ID" value="NGP87471.1"/>
    <property type="molecule type" value="Genomic_DNA"/>
</dbReference>
<evidence type="ECO:0000313" key="3">
    <source>
        <dbReference type="Proteomes" id="UP000479132"/>
    </source>
</evidence>
<comment type="caution">
    <text evidence="2">The sequence shown here is derived from an EMBL/GenBank/DDBJ whole genome shotgun (WGS) entry which is preliminary data.</text>
</comment>
<sequence>MSTIVEHAYPRVAWRNRQKMLWNPIHKKALKNLPEERVRLRVIEALMQFGWSKNRMSTEESIGSIGDTDMRTDIICYDRQFEPMLLVECKAEHIPISEKAAEQVGRYNRNVNAPYLLLTNGISDYWYAIDSESDKVMQRDERPPFLDDSSEGMKPDFTYWKDRGFAGEKASSKLQEWIQKAYSQFWLAKDQQVQYLNFGDGPSDVDLSHYYRINAVAEDRRIAVSTLNTAFGGNRMIIILNEEDENKAVLEINLDLLDDEKKGNSGLYSKDGIRTFDLNDYWELWQLKEMSEIAEQANDIFSEYVE</sequence>
<dbReference type="AlphaFoldDB" id="A0A6M1T646"/>
<accession>A0A6M1T646</accession>
<proteinExistence type="predicted"/>
<feature type="domain" description="Type I restriction enzyme R protein N-terminal" evidence="1">
    <location>
        <begin position="34"/>
        <end position="140"/>
    </location>
</feature>
<name>A0A6M1T646_9BACT</name>